<protein>
    <submittedName>
        <fullName evidence="3">Uncharacterized protein</fullName>
    </submittedName>
</protein>
<gene>
    <name evidence="2" type="ORF">DSPE1174_LOCUS7392</name>
    <name evidence="3" type="ORF">DSPE1174_LOCUS7400</name>
</gene>
<dbReference type="AlphaFoldDB" id="A0A6U3RN79"/>
<feature type="region of interest" description="Disordered" evidence="1">
    <location>
        <begin position="54"/>
        <end position="87"/>
    </location>
</feature>
<feature type="compositionally biased region" description="Low complexity" evidence="1">
    <location>
        <begin position="64"/>
        <end position="74"/>
    </location>
</feature>
<proteinExistence type="predicted"/>
<sequence length="102" mass="10827">MAFYSLTTVIGAPSTEELLEATSTVVMMELTLAETERAVAAAMKALRDAGINVPARGRKRRLPATATSGAGASSHENESPGTKRARRFGIMMKAVMGDLDEE</sequence>
<reference evidence="3" key="1">
    <citation type="submission" date="2021-01" db="EMBL/GenBank/DDBJ databases">
        <authorList>
            <person name="Corre E."/>
            <person name="Pelletier E."/>
            <person name="Niang G."/>
            <person name="Scheremetjew M."/>
            <person name="Finn R."/>
            <person name="Kale V."/>
            <person name="Holt S."/>
            <person name="Cochrane G."/>
            <person name="Meng A."/>
            <person name="Brown T."/>
            <person name="Cohen L."/>
        </authorList>
    </citation>
    <scope>NUCLEOTIDE SEQUENCE</scope>
    <source>
        <strain evidence="3">CCMP1381</strain>
    </source>
</reference>
<accession>A0A6U3RN79</accession>
<evidence type="ECO:0000313" key="2">
    <source>
        <dbReference type="EMBL" id="CAD9395001.1"/>
    </source>
</evidence>
<dbReference type="EMBL" id="HBGS01013970">
    <property type="protein sequence ID" value="CAD9395001.1"/>
    <property type="molecule type" value="Transcribed_RNA"/>
</dbReference>
<evidence type="ECO:0000313" key="3">
    <source>
        <dbReference type="EMBL" id="CAD9395037.1"/>
    </source>
</evidence>
<evidence type="ECO:0000256" key="1">
    <source>
        <dbReference type="SAM" id="MobiDB-lite"/>
    </source>
</evidence>
<name>A0A6U3RN79_9STRA</name>
<dbReference type="EMBL" id="HBGS01013981">
    <property type="protein sequence ID" value="CAD9395037.1"/>
    <property type="molecule type" value="Transcribed_RNA"/>
</dbReference>
<organism evidence="3">
    <name type="scientific">Octactis speculum</name>
    <dbReference type="NCBI Taxonomy" id="3111310"/>
    <lineage>
        <taxon>Eukaryota</taxon>
        <taxon>Sar</taxon>
        <taxon>Stramenopiles</taxon>
        <taxon>Ochrophyta</taxon>
        <taxon>Dictyochophyceae</taxon>
        <taxon>Dictyochales</taxon>
        <taxon>Dictyochaceae</taxon>
        <taxon>Octactis</taxon>
    </lineage>
</organism>